<dbReference type="Proteomes" id="UP000238413">
    <property type="component" value="Chromosome"/>
</dbReference>
<feature type="region of interest" description="Disordered" evidence="1">
    <location>
        <begin position="69"/>
        <end position="91"/>
    </location>
</feature>
<name>A0ABM6SJW7_9ACTN</name>
<protein>
    <submittedName>
        <fullName evidence="2">Uncharacterized protein</fullName>
    </submittedName>
</protein>
<dbReference type="RefSeq" id="WP_099506430.1">
    <property type="nucleotide sequence ID" value="NZ_CP026652.1"/>
</dbReference>
<reference evidence="2 3" key="1">
    <citation type="submission" date="2018-02" db="EMBL/GenBank/DDBJ databases">
        <title>Complete genome sequence of Streptomyces dengpaensis, the producer of angucyclines.</title>
        <authorList>
            <person name="Yumei L."/>
        </authorList>
    </citation>
    <scope>NUCLEOTIDE SEQUENCE [LARGE SCALE GENOMIC DNA]</scope>
    <source>
        <strain evidence="2 3">XZHG99</strain>
    </source>
</reference>
<feature type="compositionally biased region" description="Basic and acidic residues" evidence="1">
    <location>
        <begin position="27"/>
        <end position="48"/>
    </location>
</feature>
<feature type="compositionally biased region" description="Pro residues" evidence="1">
    <location>
        <begin position="82"/>
        <end position="91"/>
    </location>
</feature>
<feature type="region of interest" description="Disordered" evidence="1">
    <location>
        <begin position="1"/>
        <end position="48"/>
    </location>
</feature>
<dbReference type="EMBL" id="CP026652">
    <property type="protein sequence ID" value="AVH54863.1"/>
    <property type="molecule type" value="Genomic_DNA"/>
</dbReference>
<proteinExistence type="predicted"/>
<keyword evidence="3" id="KW-1185">Reference proteome</keyword>
<evidence type="ECO:0000313" key="2">
    <source>
        <dbReference type="EMBL" id="AVH54863.1"/>
    </source>
</evidence>
<evidence type="ECO:0000313" key="3">
    <source>
        <dbReference type="Proteomes" id="UP000238413"/>
    </source>
</evidence>
<accession>A0ABM6SJW7</accession>
<organism evidence="2 3">
    <name type="scientific">Streptomyces dengpaensis</name>
    <dbReference type="NCBI Taxonomy" id="2049881"/>
    <lineage>
        <taxon>Bacteria</taxon>
        <taxon>Bacillati</taxon>
        <taxon>Actinomycetota</taxon>
        <taxon>Actinomycetes</taxon>
        <taxon>Kitasatosporales</taxon>
        <taxon>Streptomycetaceae</taxon>
        <taxon>Streptomyces</taxon>
    </lineage>
</organism>
<sequence>MAHHHKSNREVEGNPDFGHGRGLPLRPDVEELERRTDEDRREAGLPVRTEDPWAEYEAVHTEINREVGLGEIQSQISRKGRPPFPPTRYES</sequence>
<gene>
    <name evidence="2" type="ORF">C4B68_02575</name>
</gene>
<evidence type="ECO:0000256" key="1">
    <source>
        <dbReference type="SAM" id="MobiDB-lite"/>
    </source>
</evidence>